<protein>
    <recommendedName>
        <fullName evidence="3">DUF7322 domain-containing protein</fullName>
    </recommendedName>
</protein>
<name>A0A2Z2HYX4_9EURY</name>
<dbReference type="InterPro" id="IPR055746">
    <property type="entry name" value="DUF7322"/>
</dbReference>
<feature type="transmembrane region" description="Helical" evidence="2">
    <location>
        <begin position="106"/>
        <end position="124"/>
    </location>
</feature>
<reference evidence="5" key="1">
    <citation type="submission" date="2017-02" db="EMBL/GenBank/DDBJ databases">
        <title>Natronthermophilus aegyptiacus gen. nov.,sp. nov., an aerobic, extremely halophilic alkalithermophilic archaeon isolated from the athalassohaline Wadi An Natrun, Egypt.</title>
        <authorList>
            <person name="Zhao B."/>
        </authorList>
    </citation>
    <scope>NUCLEOTIDE SEQUENCE [LARGE SCALE GENOMIC DNA]</scope>
    <source>
        <strain evidence="5">JW/NM-HA 15</strain>
    </source>
</reference>
<keyword evidence="2" id="KW-1133">Transmembrane helix</keyword>
<feature type="compositionally biased region" description="Basic and acidic residues" evidence="1">
    <location>
        <begin position="1"/>
        <end position="21"/>
    </location>
</feature>
<keyword evidence="5" id="KW-1185">Reference proteome</keyword>
<dbReference type="RefSeq" id="WP_152031246.1">
    <property type="nucleotide sequence ID" value="NZ_CP019893.1"/>
</dbReference>
<accession>A0A2Z2HYX4</accession>
<organism evidence="4 5">
    <name type="scientific">Natrarchaeobaculum aegyptiacum</name>
    <dbReference type="NCBI Taxonomy" id="745377"/>
    <lineage>
        <taxon>Archaea</taxon>
        <taxon>Methanobacteriati</taxon>
        <taxon>Methanobacteriota</taxon>
        <taxon>Stenosarchaea group</taxon>
        <taxon>Halobacteria</taxon>
        <taxon>Halobacteriales</taxon>
        <taxon>Natrialbaceae</taxon>
        <taxon>Natrarchaeobaculum</taxon>
    </lineage>
</organism>
<evidence type="ECO:0000313" key="4">
    <source>
        <dbReference type="EMBL" id="ARS91625.1"/>
    </source>
</evidence>
<sequence length="176" mass="19506">MFDRNEESHETDAEKDLRDPESDSLTIPRVDTEDAGGGLHEDFRSEFDTESLEAPDVAPDIDPDTSDVPPELLKTFWSIVLVVNGAVLAYALGLMILVFWGDVERGLALVAGGVILSGFAYKRYRNYRRWREEEGEDERDEDGDADATDGESTPTTGDEVDSESNDRDDATNDDSP</sequence>
<feature type="region of interest" description="Disordered" evidence="1">
    <location>
        <begin position="1"/>
        <end position="65"/>
    </location>
</feature>
<dbReference type="OrthoDB" id="330633at2157"/>
<evidence type="ECO:0000259" key="3">
    <source>
        <dbReference type="Pfam" id="PF24008"/>
    </source>
</evidence>
<evidence type="ECO:0000313" key="5">
    <source>
        <dbReference type="Proteomes" id="UP000250088"/>
    </source>
</evidence>
<keyword evidence="2" id="KW-0812">Transmembrane</keyword>
<dbReference type="EMBL" id="CP019893">
    <property type="protein sequence ID" value="ARS91625.1"/>
    <property type="molecule type" value="Genomic_DNA"/>
</dbReference>
<feature type="region of interest" description="Disordered" evidence="1">
    <location>
        <begin position="131"/>
        <end position="176"/>
    </location>
</feature>
<dbReference type="GeneID" id="32892771"/>
<proteinExistence type="predicted"/>
<dbReference type="AlphaFoldDB" id="A0A2Z2HYX4"/>
<dbReference type="KEGG" id="naj:B1756_01795"/>
<feature type="compositionally biased region" description="Acidic residues" evidence="1">
    <location>
        <begin position="133"/>
        <end position="149"/>
    </location>
</feature>
<dbReference type="Pfam" id="PF24008">
    <property type="entry name" value="DUF7322"/>
    <property type="match status" value="1"/>
</dbReference>
<feature type="transmembrane region" description="Helical" evidence="2">
    <location>
        <begin position="76"/>
        <end position="100"/>
    </location>
</feature>
<gene>
    <name evidence="4" type="ORF">B1756_01795</name>
</gene>
<evidence type="ECO:0000256" key="1">
    <source>
        <dbReference type="SAM" id="MobiDB-lite"/>
    </source>
</evidence>
<feature type="compositionally biased region" description="Acidic residues" evidence="1">
    <location>
        <begin position="48"/>
        <end position="65"/>
    </location>
</feature>
<evidence type="ECO:0000256" key="2">
    <source>
        <dbReference type="SAM" id="Phobius"/>
    </source>
</evidence>
<dbReference type="Proteomes" id="UP000250088">
    <property type="component" value="Chromosome"/>
</dbReference>
<keyword evidence="2" id="KW-0472">Membrane</keyword>
<feature type="domain" description="DUF7322" evidence="3">
    <location>
        <begin position="66"/>
        <end position="126"/>
    </location>
</feature>